<dbReference type="Proteomes" id="UP000051576">
    <property type="component" value="Unassembled WGS sequence"/>
</dbReference>
<dbReference type="eggNOG" id="COG1653">
    <property type="taxonomic scope" value="Bacteria"/>
</dbReference>
<dbReference type="PATRIC" id="fig|1133569.4.peg.342"/>
<dbReference type="InterPro" id="IPR050490">
    <property type="entry name" value="Bact_solute-bd_prot1"/>
</dbReference>
<dbReference type="Gene3D" id="3.40.190.10">
    <property type="entry name" value="Periplasmic binding protein-like II"/>
    <property type="match status" value="2"/>
</dbReference>
<dbReference type="InterPro" id="IPR006061">
    <property type="entry name" value="SBP_1_CS"/>
</dbReference>
<dbReference type="SUPFAM" id="SSF53850">
    <property type="entry name" value="Periplasmic binding protein-like II"/>
    <property type="match status" value="1"/>
</dbReference>
<organism evidence="4 5">
    <name type="scientific">Liquorilactobacillus vini DSM 20605</name>
    <dbReference type="NCBI Taxonomy" id="1133569"/>
    <lineage>
        <taxon>Bacteria</taxon>
        <taxon>Bacillati</taxon>
        <taxon>Bacillota</taxon>
        <taxon>Bacilli</taxon>
        <taxon>Lactobacillales</taxon>
        <taxon>Lactobacillaceae</taxon>
        <taxon>Liquorilactobacillus</taxon>
    </lineage>
</organism>
<comment type="similarity">
    <text evidence="1">Belongs to the bacterial solute-binding protein 1 family.</text>
</comment>
<protein>
    <submittedName>
        <fullName evidence="4">Uncharacterized protein</fullName>
    </submittedName>
</protein>
<evidence type="ECO:0000313" key="5">
    <source>
        <dbReference type="Proteomes" id="UP000051576"/>
    </source>
</evidence>
<gene>
    <name evidence="4" type="ORF">FD21_GL000321</name>
</gene>
<evidence type="ECO:0000256" key="3">
    <source>
        <dbReference type="ARBA" id="ARBA00022729"/>
    </source>
</evidence>
<dbReference type="EMBL" id="AYYX01000129">
    <property type="protein sequence ID" value="KRM82791.1"/>
    <property type="molecule type" value="Genomic_DNA"/>
</dbReference>
<evidence type="ECO:0000313" key="4">
    <source>
        <dbReference type="EMBL" id="KRM82791.1"/>
    </source>
</evidence>
<name>A0A0R2BU89_9LACO</name>
<keyword evidence="2" id="KW-0813">Transport</keyword>
<reference evidence="4 5" key="1">
    <citation type="journal article" date="2015" name="Genome Announc.">
        <title>Expanding the biotechnology potential of lactobacilli through comparative genomics of 213 strains and associated genera.</title>
        <authorList>
            <person name="Sun Z."/>
            <person name="Harris H.M."/>
            <person name="McCann A."/>
            <person name="Guo C."/>
            <person name="Argimon S."/>
            <person name="Zhang W."/>
            <person name="Yang X."/>
            <person name="Jeffery I.B."/>
            <person name="Cooney J.C."/>
            <person name="Kagawa T.F."/>
            <person name="Liu W."/>
            <person name="Song Y."/>
            <person name="Salvetti E."/>
            <person name="Wrobel A."/>
            <person name="Rasinkangas P."/>
            <person name="Parkhill J."/>
            <person name="Rea M.C."/>
            <person name="O'Sullivan O."/>
            <person name="Ritari J."/>
            <person name="Douillard F.P."/>
            <person name="Paul Ross R."/>
            <person name="Yang R."/>
            <person name="Briner A.E."/>
            <person name="Felis G.E."/>
            <person name="de Vos W.M."/>
            <person name="Barrangou R."/>
            <person name="Klaenhammer T.R."/>
            <person name="Caufield P.W."/>
            <person name="Cui Y."/>
            <person name="Zhang H."/>
            <person name="O'Toole P.W."/>
        </authorList>
    </citation>
    <scope>NUCLEOTIDE SEQUENCE [LARGE SCALE GENOMIC DNA]</scope>
    <source>
        <strain evidence="4 5">DSM 20605</strain>
    </source>
</reference>
<proteinExistence type="inferred from homology"/>
<keyword evidence="3" id="KW-0732">Signal</keyword>
<dbReference type="STRING" id="1133569.FD21_GL000321"/>
<evidence type="ECO:0000256" key="2">
    <source>
        <dbReference type="ARBA" id="ARBA00022448"/>
    </source>
</evidence>
<sequence>MLALAAGLTFSLAACGNNSSKGKTVKISILQGKVEVNKQLKQIASIYEKKHPNVKITVQSIGGGTQYDPVLKTRIASDNAPAIFSLDGPASVKKFSQYTADLTNTKLAKNAVKGTLGAVTSNGKVYGIPFNVEGYGFVYNKSVFKKAGIDPNSLTTYSKLKAAVQELDSQKDKLGIKAVFATAGKETWQFSDHLANLYIGQQFDGNASKLYKSKTMKFSKNQEMKQMLDLMMQYSVKPVMQVDYSAQVNKYFSEGKVAMIEAGDWIYPTVQSINSKFASNGIGMIPIPVKGYEGKLPVGTSIWWAVNKQASSKVQKASRDFLTWLYTSKQGKKYVVNKLQFVPAYKGYDSFKMSEPLTQTVFNASKEGKIIGWAFPAYTGTSWDPDKFQVELQKYMSGKQSWNKTVTNSIQGWKTQQESE</sequence>
<comment type="caution">
    <text evidence="4">The sequence shown here is derived from an EMBL/GenBank/DDBJ whole genome shotgun (WGS) entry which is preliminary data.</text>
</comment>
<dbReference type="AlphaFoldDB" id="A0A0R2BU89"/>
<dbReference type="PANTHER" id="PTHR43649:SF12">
    <property type="entry name" value="DIACETYLCHITOBIOSE BINDING PROTEIN DASA"/>
    <property type="match status" value="1"/>
</dbReference>
<dbReference type="PROSITE" id="PS01037">
    <property type="entry name" value="SBP_BACTERIAL_1"/>
    <property type="match status" value="1"/>
</dbReference>
<keyword evidence="5" id="KW-1185">Reference proteome</keyword>
<dbReference type="InterPro" id="IPR006059">
    <property type="entry name" value="SBP"/>
</dbReference>
<dbReference type="Pfam" id="PF01547">
    <property type="entry name" value="SBP_bac_1"/>
    <property type="match status" value="1"/>
</dbReference>
<dbReference type="GO" id="GO:0055085">
    <property type="term" value="P:transmembrane transport"/>
    <property type="evidence" value="ECO:0007669"/>
    <property type="project" value="InterPro"/>
</dbReference>
<accession>A0A0R2BU89</accession>
<evidence type="ECO:0000256" key="1">
    <source>
        <dbReference type="ARBA" id="ARBA00008520"/>
    </source>
</evidence>
<dbReference type="PANTHER" id="PTHR43649">
    <property type="entry name" value="ARABINOSE-BINDING PROTEIN-RELATED"/>
    <property type="match status" value="1"/>
</dbReference>